<reference evidence="2 3" key="1">
    <citation type="submission" date="2020-09" db="EMBL/GenBank/DDBJ databases">
        <title>De no assembly of potato wild relative species, Solanum commersonii.</title>
        <authorList>
            <person name="Cho K."/>
        </authorList>
    </citation>
    <scope>NUCLEOTIDE SEQUENCE [LARGE SCALE GENOMIC DNA]</scope>
    <source>
        <strain evidence="2">LZ3.2</strain>
        <tissue evidence="2">Leaf</tissue>
    </source>
</reference>
<comment type="caution">
    <text evidence="2">The sequence shown here is derived from an EMBL/GenBank/DDBJ whole genome shotgun (WGS) entry which is preliminary data.</text>
</comment>
<dbReference type="EMBL" id="JACXVP010000005">
    <property type="protein sequence ID" value="KAG5605096.1"/>
    <property type="molecule type" value="Genomic_DNA"/>
</dbReference>
<dbReference type="SUPFAM" id="SSF57850">
    <property type="entry name" value="RING/U-box"/>
    <property type="match status" value="1"/>
</dbReference>
<feature type="domain" description="RING-type" evidence="1">
    <location>
        <begin position="177"/>
        <end position="205"/>
    </location>
</feature>
<proteinExistence type="predicted"/>
<keyword evidence="3" id="KW-1185">Reference proteome</keyword>
<dbReference type="Pfam" id="PF17123">
    <property type="entry name" value="zf-RING_11"/>
    <property type="match status" value="1"/>
</dbReference>
<evidence type="ECO:0000313" key="2">
    <source>
        <dbReference type="EMBL" id="KAG5605096.1"/>
    </source>
</evidence>
<dbReference type="InterPro" id="IPR013083">
    <property type="entry name" value="Znf_RING/FYVE/PHD"/>
</dbReference>
<gene>
    <name evidence="2" type="ORF">H5410_026588</name>
</gene>
<evidence type="ECO:0000259" key="1">
    <source>
        <dbReference type="Pfam" id="PF17123"/>
    </source>
</evidence>
<sequence length="207" mass="23999">MDSSIVNEIYVFPQICNAKRGPVGSSISGNNFSLEINIIAKYAYTCGDNIIEECHSNATCEKFKWDGADKILESKDDLNQQILEFIRTLENVTPPFQDDDSDSSCLYDEFQFLNDFVETITRKTINWRTYFNEDCERELIDSLVELTRREFMSLVAVRSIMQYLQKVDFTDKKLTEECSICMSRYLPGSKVYNMPCNHSFHFVCITT</sequence>
<dbReference type="OrthoDB" id="8062037at2759"/>
<organism evidence="2 3">
    <name type="scientific">Solanum commersonii</name>
    <name type="common">Commerson's wild potato</name>
    <name type="synonym">Commerson's nightshade</name>
    <dbReference type="NCBI Taxonomy" id="4109"/>
    <lineage>
        <taxon>Eukaryota</taxon>
        <taxon>Viridiplantae</taxon>
        <taxon>Streptophyta</taxon>
        <taxon>Embryophyta</taxon>
        <taxon>Tracheophyta</taxon>
        <taxon>Spermatophyta</taxon>
        <taxon>Magnoliopsida</taxon>
        <taxon>eudicotyledons</taxon>
        <taxon>Gunneridae</taxon>
        <taxon>Pentapetalae</taxon>
        <taxon>asterids</taxon>
        <taxon>lamiids</taxon>
        <taxon>Solanales</taxon>
        <taxon>Solanaceae</taxon>
        <taxon>Solanoideae</taxon>
        <taxon>Solaneae</taxon>
        <taxon>Solanum</taxon>
    </lineage>
</organism>
<dbReference type="Proteomes" id="UP000824120">
    <property type="component" value="Chromosome 5"/>
</dbReference>
<accession>A0A9J5YZ97</accession>
<dbReference type="AlphaFoldDB" id="A0A9J5YZ97"/>
<protein>
    <recommendedName>
        <fullName evidence="1">RING-type domain-containing protein</fullName>
    </recommendedName>
</protein>
<dbReference type="InterPro" id="IPR001841">
    <property type="entry name" value="Znf_RING"/>
</dbReference>
<dbReference type="CDD" id="cd16448">
    <property type="entry name" value="RING-H2"/>
    <property type="match status" value="1"/>
</dbReference>
<dbReference type="Gene3D" id="3.30.40.10">
    <property type="entry name" value="Zinc/RING finger domain, C3HC4 (zinc finger)"/>
    <property type="match status" value="1"/>
</dbReference>
<name>A0A9J5YZ97_SOLCO</name>
<evidence type="ECO:0000313" key="3">
    <source>
        <dbReference type="Proteomes" id="UP000824120"/>
    </source>
</evidence>